<feature type="transmembrane region" description="Helical" evidence="12">
    <location>
        <begin position="150"/>
        <end position="169"/>
    </location>
</feature>
<evidence type="ECO:0000256" key="8">
    <source>
        <dbReference type="ARBA" id="ARBA00023136"/>
    </source>
</evidence>
<keyword evidence="7" id="KW-0443">Lipid metabolism</keyword>
<dbReference type="InterPro" id="IPR000462">
    <property type="entry name" value="CDP-OH_P_trans"/>
</dbReference>
<gene>
    <name evidence="13" type="ORF">J5A53_08045</name>
</gene>
<evidence type="ECO:0000256" key="12">
    <source>
        <dbReference type="SAM" id="Phobius"/>
    </source>
</evidence>
<evidence type="ECO:0000313" key="14">
    <source>
        <dbReference type="Proteomes" id="UP000677180"/>
    </source>
</evidence>
<evidence type="ECO:0000256" key="5">
    <source>
        <dbReference type="ARBA" id="ARBA00022692"/>
    </source>
</evidence>
<proteinExistence type="inferred from homology"/>
<name>A0AB37HQ03_9ACTN</name>
<keyword evidence="10" id="KW-1208">Phospholipid metabolism</keyword>
<organism evidence="13 14">
    <name type="scientific">Arachnia propionica</name>
    <dbReference type="NCBI Taxonomy" id="1750"/>
    <lineage>
        <taxon>Bacteria</taxon>
        <taxon>Bacillati</taxon>
        <taxon>Actinomycetota</taxon>
        <taxon>Actinomycetes</taxon>
        <taxon>Propionibacteriales</taxon>
        <taxon>Propionibacteriaceae</taxon>
        <taxon>Arachnia</taxon>
    </lineage>
</organism>
<evidence type="ECO:0000256" key="3">
    <source>
        <dbReference type="ARBA" id="ARBA00022516"/>
    </source>
</evidence>
<evidence type="ECO:0000256" key="4">
    <source>
        <dbReference type="ARBA" id="ARBA00022679"/>
    </source>
</evidence>
<dbReference type="PANTHER" id="PTHR14269:SF62">
    <property type="entry name" value="CDP-DIACYLGLYCEROL--GLYCEROL-3-PHOSPHATE 3-PHOSPHATIDYLTRANSFERASE 1, CHLOROPLASTIC"/>
    <property type="match status" value="1"/>
</dbReference>
<dbReference type="Gene3D" id="1.20.120.1760">
    <property type="match status" value="1"/>
</dbReference>
<dbReference type="EMBL" id="CP072385">
    <property type="protein sequence ID" value="QUC09804.1"/>
    <property type="molecule type" value="Genomic_DNA"/>
</dbReference>
<comment type="subcellular location">
    <subcellularLocation>
        <location evidence="1">Membrane</location>
        <topology evidence="1">Multi-pass membrane protein</topology>
    </subcellularLocation>
</comment>
<reference evidence="13" key="1">
    <citation type="submission" date="2021-03" db="EMBL/GenBank/DDBJ databases">
        <title>Human Oral Microbial Genomes.</title>
        <authorList>
            <person name="Johnston C.D."/>
            <person name="Chen T."/>
            <person name="Dewhirst F.E."/>
        </authorList>
    </citation>
    <scope>NUCLEOTIDE SEQUENCE</scope>
    <source>
        <strain evidence="13">F0714</strain>
    </source>
</reference>
<protein>
    <submittedName>
        <fullName evidence="13">CDP-alcohol phosphatidyltransferase family protein</fullName>
    </submittedName>
</protein>
<keyword evidence="5 12" id="KW-0812">Transmembrane</keyword>
<dbReference type="GO" id="GO:0016020">
    <property type="term" value="C:membrane"/>
    <property type="evidence" value="ECO:0007669"/>
    <property type="project" value="UniProtKB-SubCell"/>
</dbReference>
<evidence type="ECO:0000256" key="7">
    <source>
        <dbReference type="ARBA" id="ARBA00023098"/>
    </source>
</evidence>
<dbReference type="GO" id="GO:0008444">
    <property type="term" value="F:CDP-diacylglycerol-glycerol-3-phosphate 3-phosphatidyltransferase activity"/>
    <property type="evidence" value="ECO:0007669"/>
    <property type="project" value="InterPro"/>
</dbReference>
<feature type="transmembrane region" description="Helical" evidence="12">
    <location>
        <begin position="181"/>
        <end position="202"/>
    </location>
</feature>
<evidence type="ECO:0000256" key="2">
    <source>
        <dbReference type="ARBA" id="ARBA00010441"/>
    </source>
</evidence>
<dbReference type="Pfam" id="PF01066">
    <property type="entry name" value="CDP-OH_P_transf"/>
    <property type="match status" value="1"/>
</dbReference>
<keyword evidence="3" id="KW-0444">Lipid biosynthesis</keyword>
<evidence type="ECO:0000256" key="1">
    <source>
        <dbReference type="ARBA" id="ARBA00004141"/>
    </source>
</evidence>
<keyword evidence="6 12" id="KW-1133">Transmembrane helix</keyword>
<evidence type="ECO:0000256" key="10">
    <source>
        <dbReference type="ARBA" id="ARBA00023264"/>
    </source>
</evidence>
<evidence type="ECO:0000256" key="11">
    <source>
        <dbReference type="RuleBase" id="RU003750"/>
    </source>
</evidence>
<evidence type="ECO:0000313" key="13">
    <source>
        <dbReference type="EMBL" id="QUC09804.1"/>
    </source>
</evidence>
<dbReference type="PANTHER" id="PTHR14269">
    <property type="entry name" value="CDP-DIACYLGLYCEROL--GLYCEROL-3-PHOSPHATE 3-PHOSPHATIDYLTRANSFERASE-RELATED"/>
    <property type="match status" value="1"/>
</dbReference>
<evidence type="ECO:0000256" key="6">
    <source>
        <dbReference type="ARBA" id="ARBA00022989"/>
    </source>
</evidence>
<dbReference type="InterPro" id="IPR048254">
    <property type="entry name" value="CDP_ALCOHOL_P_TRANSF_CS"/>
</dbReference>
<feature type="transmembrane region" description="Helical" evidence="12">
    <location>
        <begin position="42"/>
        <end position="69"/>
    </location>
</feature>
<keyword evidence="4 11" id="KW-0808">Transferase</keyword>
<dbReference type="PROSITE" id="PS00379">
    <property type="entry name" value="CDP_ALCOHOL_P_TRANSF"/>
    <property type="match status" value="1"/>
</dbReference>
<dbReference type="GO" id="GO:0046474">
    <property type="term" value="P:glycerophospholipid biosynthetic process"/>
    <property type="evidence" value="ECO:0007669"/>
    <property type="project" value="TreeGrafter"/>
</dbReference>
<evidence type="ECO:0000256" key="9">
    <source>
        <dbReference type="ARBA" id="ARBA00023209"/>
    </source>
</evidence>
<dbReference type="InterPro" id="IPR043130">
    <property type="entry name" value="CDP-OH_PTrfase_TM_dom"/>
</dbReference>
<sequence length="218" mass="23717">MPVNDWPGRGRTWPRLVVVKAVEPTQTWDTDRLLTIPNVLSFLRLLAVPVFGWLILAGHDLAAVILLAVSGATDWLDGFLARTLHQTSLLGARLDPVADRLYILTAVVVMTVRGLVPWWLLAVLAARDLLLLCLLPSLRRSGRVALPVNLVGKTGTMLLLLAFPIMLLGSPDSFGLVVAEWAGWVLAIAGAFAYWAAGILYLKGTVELAHERGDRDAS</sequence>
<accession>A0AB37HQ03</accession>
<comment type="similarity">
    <text evidence="2 11">Belongs to the CDP-alcohol phosphatidyltransferase class-I family.</text>
</comment>
<dbReference type="Proteomes" id="UP000677180">
    <property type="component" value="Chromosome"/>
</dbReference>
<keyword evidence="9" id="KW-0594">Phospholipid biosynthesis</keyword>
<dbReference type="InterPro" id="IPR050324">
    <property type="entry name" value="CDP-alcohol_PTase-I"/>
</dbReference>
<dbReference type="AlphaFoldDB" id="A0AB37HQ03"/>
<keyword evidence="8 12" id="KW-0472">Membrane</keyword>
<dbReference type="PIRSF" id="PIRSF000847">
    <property type="entry name" value="Phos_ph_gly_syn"/>
    <property type="match status" value="1"/>
</dbReference>
<dbReference type="InterPro" id="IPR004570">
    <property type="entry name" value="Phosphatidylglycerol_P_synth"/>
</dbReference>